<sequence length="266" mass="29523">DPDKDTINYVLAGNVQQGDEIKNELILFAADDETIKNHIGMLEEAQLRPVAIDTIPCALFRSFERSLRRQEDREHTVVFVDVGSRFTTVVFGRGGEISFVKQIPIGGEKFNREIAAKLGISINEAETLRGKLRMERAGAEPYFQGTPAQNTANEGRLDASTRQVMVDAISAAAEELAREISLCFRYYTVTFRGKRVERAVFAGGEAYEGILLNVLRRQLAVEIEVAQPLKGFDMMNVNFDSDKRGLLCEWAVAVGLSLKGCNGDTK</sequence>
<comment type="caution">
    <text evidence="1">The sequence shown here is derived from an EMBL/GenBank/DDBJ whole genome shotgun (WGS) entry which is preliminary data.</text>
</comment>
<proteinExistence type="predicted"/>
<protein>
    <recommendedName>
        <fullName evidence="2">SHS2 domain-containing protein</fullName>
    </recommendedName>
</protein>
<dbReference type="Gene3D" id="3.30.420.40">
    <property type="match status" value="1"/>
</dbReference>
<dbReference type="InterPro" id="IPR050696">
    <property type="entry name" value="FtsA/MreB"/>
</dbReference>
<dbReference type="InterPro" id="IPR005883">
    <property type="entry name" value="PilM"/>
</dbReference>
<reference evidence="1" key="1">
    <citation type="journal article" date="2014" name="Front. Microbiol.">
        <title>High frequency of phylogenetically diverse reductive dehalogenase-homologous genes in deep subseafloor sedimentary metagenomes.</title>
        <authorList>
            <person name="Kawai M."/>
            <person name="Futagami T."/>
            <person name="Toyoda A."/>
            <person name="Takaki Y."/>
            <person name="Nishi S."/>
            <person name="Hori S."/>
            <person name="Arai W."/>
            <person name="Tsubouchi T."/>
            <person name="Morono Y."/>
            <person name="Uchiyama I."/>
            <person name="Ito T."/>
            <person name="Fujiyama A."/>
            <person name="Inagaki F."/>
            <person name="Takami H."/>
        </authorList>
    </citation>
    <scope>NUCLEOTIDE SEQUENCE</scope>
    <source>
        <strain evidence="1">Expedition CK06-06</strain>
    </source>
</reference>
<dbReference type="SUPFAM" id="SSF53067">
    <property type="entry name" value="Actin-like ATPase domain"/>
    <property type="match status" value="1"/>
</dbReference>
<organism evidence="1">
    <name type="scientific">marine sediment metagenome</name>
    <dbReference type="NCBI Taxonomy" id="412755"/>
    <lineage>
        <taxon>unclassified sequences</taxon>
        <taxon>metagenomes</taxon>
        <taxon>ecological metagenomes</taxon>
    </lineage>
</organism>
<dbReference type="PANTHER" id="PTHR32432:SF3">
    <property type="entry name" value="ETHANOLAMINE UTILIZATION PROTEIN EUTJ"/>
    <property type="match status" value="1"/>
</dbReference>
<evidence type="ECO:0000313" key="1">
    <source>
        <dbReference type="EMBL" id="GAH68580.1"/>
    </source>
</evidence>
<name>X1IH60_9ZZZZ</name>
<dbReference type="AlphaFoldDB" id="X1IH60"/>
<dbReference type="Pfam" id="PF11104">
    <property type="entry name" value="PilM_2"/>
    <property type="match status" value="1"/>
</dbReference>
<feature type="non-terminal residue" evidence="1">
    <location>
        <position position="266"/>
    </location>
</feature>
<dbReference type="InterPro" id="IPR043129">
    <property type="entry name" value="ATPase_NBD"/>
</dbReference>
<feature type="non-terminal residue" evidence="1">
    <location>
        <position position="1"/>
    </location>
</feature>
<accession>X1IH60</accession>
<gene>
    <name evidence="1" type="ORF">S03H2_47038</name>
</gene>
<dbReference type="EMBL" id="BARU01029580">
    <property type="protein sequence ID" value="GAH68580.1"/>
    <property type="molecule type" value="Genomic_DNA"/>
</dbReference>
<evidence type="ECO:0008006" key="2">
    <source>
        <dbReference type="Google" id="ProtNLM"/>
    </source>
</evidence>
<dbReference type="PANTHER" id="PTHR32432">
    <property type="entry name" value="CELL DIVISION PROTEIN FTSA-RELATED"/>
    <property type="match status" value="1"/>
</dbReference>